<evidence type="ECO:0000256" key="10">
    <source>
        <dbReference type="PIRSR" id="PIRSR604385-3"/>
    </source>
</evidence>
<dbReference type="AlphaFoldDB" id="A0A2H1EB14"/>
<keyword evidence="9" id="KW-0479">Metal-binding</keyword>
<evidence type="ECO:0000256" key="2">
    <source>
        <dbReference type="ARBA" id="ARBA00001946"/>
    </source>
</evidence>
<dbReference type="GO" id="GO:0046872">
    <property type="term" value="F:metal ion binding"/>
    <property type="evidence" value="ECO:0007669"/>
    <property type="project" value="UniProtKB-KW"/>
</dbReference>
<evidence type="ECO:0000256" key="8">
    <source>
        <dbReference type="ARBA" id="ARBA00032272"/>
    </source>
</evidence>
<evidence type="ECO:0000256" key="4">
    <source>
        <dbReference type="ARBA" id="ARBA00011738"/>
    </source>
</evidence>
<evidence type="ECO:0000256" key="5">
    <source>
        <dbReference type="ARBA" id="ARBA00016377"/>
    </source>
</evidence>
<keyword evidence="6 12" id="KW-0378">Hydrolase</keyword>
<dbReference type="InterPro" id="IPR004385">
    <property type="entry name" value="NDP_pyrophosphatase"/>
</dbReference>
<sequence>MIKDTLGVSNFSKNSFITKLILHTSIVINIKKTYFRMENNRVKNIRKELLSDDWYVLNKLTFDYQLTDKTWVTQSRECYDRGNGAVILLYNKKKKTVVLIKQFRMPTYINGNKRGYLIEACAGSLDGDNEKDCIIKETEEETGYRIKKVEKILELYSSPGSVTEMLYYFIGEYTDDMKVSKGGGLVSEAEDIEVLEIPFEEALRMVATGEIKDAKTIILLQYAKINNLIECKN</sequence>
<feature type="binding site" evidence="9">
    <location>
        <position position="190"/>
    </location>
    <ligand>
        <name>Mg(2+)</name>
        <dbReference type="ChEBI" id="CHEBI:18420"/>
        <label>1</label>
    </ligand>
</feature>
<evidence type="ECO:0000256" key="1">
    <source>
        <dbReference type="ARBA" id="ARBA00000847"/>
    </source>
</evidence>
<gene>
    <name evidence="12" type="primary">nudK</name>
    <name evidence="12" type="ORF">MARIT_2174</name>
</gene>
<dbReference type="STRING" id="1349785.GCA_000509405_01688"/>
<dbReference type="Pfam" id="PF00293">
    <property type="entry name" value="NUDIX"/>
    <property type="match status" value="1"/>
</dbReference>
<comment type="cofactor">
    <cofactor evidence="2 9">
        <name>Mg(2+)</name>
        <dbReference type="ChEBI" id="CHEBI:18420"/>
    </cofactor>
</comment>
<feature type="domain" description="Nudix hydrolase" evidence="11">
    <location>
        <begin position="80"/>
        <end position="219"/>
    </location>
</feature>
<keyword evidence="13" id="KW-1185">Reference proteome</keyword>
<dbReference type="PROSITE" id="PS51462">
    <property type="entry name" value="NUDIX"/>
    <property type="match status" value="1"/>
</dbReference>
<dbReference type="Proteomes" id="UP000231564">
    <property type="component" value="Chromosome MARIT"/>
</dbReference>
<dbReference type="GO" id="GO:0006753">
    <property type="term" value="P:nucleoside phosphate metabolic process"/>
    <property type="evidence" value="ECO:0007669"/>
    <property type="project" value="TreeGrafter"/>
</dbReference>
<comment type="subunit">
    <text evidence="4">Homodimer.</text>
</comment>
<dbReference type="NCBIfam" id="TIGR00052">
    <property type="entry name" value="nudix-type nucleoside diphosphatase, YffH/AdpP family"/>
    <property type="match status" value="1"/>
</dbReference>
<comment type="catalytic activity">
    <reaction evidence="1">
        <text>GDP-alpha-D-mannose + H2O = alpha-D-mannose 1-phosphate + GMP + 2 H(+)</text>
        <dbReference type="Rhea" id="RHEA:27978"/>
        <dbReference type="ChEBI" id="CHEBI:15377"/>
        <dbReference type="ChEBI" id="CHEBI:15378"/>
        <dbReference type="ChEBI" id="CHEBI:57527"/>
        <dbReference type="ChEBI" id="CHEBI:58115"/>
        <dbReference type="ChEBI" id="CHEBI:58409"/>
    </reaction>
</comment>
<organism evidence="12 13">
    <name type="scientific">Tenacibaculum maritimum NCIMB 2154</name>
    <dbReference type="NCBI Taxonomy" id="1349785"/>
    <lineage>
        <taxon>Bacteria</taxon>
        <taxon>Pseudomonadati</taxon>
        <taxon>Bacteroidota</taxon>
        <taxon>Flavobacteriia</taxon>
        <taxon>Flavobacteriales</taxon>
        <taxon>Flavobacteriaceae</taxon>
        <taxon>Tenacibaculum</taxon>
    </lineage>
</organism>
<dbReference type="KEGG" id="tmar:MARIT_2174"/>
<dbReference type="Gene3D" id="3.90.79.10">
    <property type="entry name" value="Nucleoside Triphosphate Pyrophosphohydrolase"/>
    <property type="match status" value="1"/>
</dbReference>
<feature type="short sequence motif" description="Nudix box" evidence="10">
    <location>
        <begin position="123"/>
        <end position="144"/>
    </location>
</feature>
<comment type="similarity">
    <text evidence="3">Belongs to the Nudix hydrolase family. NudK subfamily.</text>
</comment>
<feature type="binding site" evidence="9">
    <location>
        <position position="141"/>
    </location>
    <ligand>
        <name>Mg(2+)</name>
        <dbReference type="ChEBI" id="CHEBI:18420"/>
        <label>1</label>
    </ligand>
</feature>
<dbReference type="CDD" id="cd24157">
    <property type="entry name" value="NUDIX_GDPMK"/>
    <property type="match status" value="1"/>
</dbReference>
<dbReference type="PANTHER" id="PTHR11839:SF18">
    <property type="entry name" value="NUDIX HYDROLASE DOMAIN-CONTAINING PROTEIN"/>
    <property type="match status" value="1"/>
</dbReference>
<evidence type="ECO:0000256" key="7">
    <source>
        <dbReference type="ARBA" id="ARBA00032162"/>
    </source>
</evidence>
<dbReference type="InterPro" id="IPR000086">
    <property type="entry name" value="NUDIX_hydrolase_dom"/>
</dbReference>
<evidence type="ECO:0000256" key="9">
    <source>
        <dbReference type="PIRSR" id="PIRSR604385-2"/>
    </source>
</evidence>
<dbReference type="PANTHER" id="PTHR11839">
    <property type="entry name" value="UDP/ADP-SUGAR PYROPHOSPHATASE"/>
    <property type="match status" value="1"/>
</dbReference>
<accession>A0A2H1EB14</accession>
<dbReference type="GO" id="GO:0019693">
    <property type="term" value="P:ribose phosphate metabolic process"/>
    <property type="evidence" value="ECO:0007669"/>
    <property type="project" value="TreeGrafter"/>
</dbReference>
<dbReference type="InterPro" id="IPR015797">
    <property type="entry name" value="NUDIX_hydrolase-like_dom_sf"/>
</dbReference>
<evidence type="ECO:0000313" key="12">
    <source>
        <dbReference type="EMBL" id="SFZ83671.1"/>
    </source>
</evidence>
<name>A0A2H1EB14_9FLAO</name>
<dbReference type="EMBL" id="LT634361">
    <property type="protein sequence ID" value="SFZ83671.1"/>
    <property type="molecule type" value="Genomic_DNA"/>
</dbReference>
<evidence type="ECO:0000256" key="3">
    <source>
        <dbReference type="ARBA" id="ARBA00007275"/>
    </source>
</evidence>
<keyword evidence="9" id="KW-0460">Magnesium</keyword>
<evidence type="ECO:0000313" key="13">
    <source>
        <dbReference type="Proteomes" id="UP000231564"/>
    </source>
</evidence>
<protein>
    <recommendedName>
        <fullName evidence="5">GDP-mannose pyrophosphatase</fullName>
    </recommendedName>
    <alternativeName>
        <fullName evidence="7">GDP-mannose hydrolase</fullName>
    </alternativeName>
    <alternativeName>
        <fullName evidence="8">GDPMK</fullName>
    </alternativeName>
</protein>
<evidence type="ECO:0000256" key="6">
    <source>
        <dbReference type="ARBA" id="ARBA00022801"/>
    </source>
</evidence>
<feature type="binding site" evidence="9">
    <location>
        <position position="137"/>
    </location>
    <ligand>
        <name>Mg(2+)</name>
        <dbReference type="ChEBI" id="CHEBI:18420"/>
        <label>1</label>
    </ligand>
</feature>
<evidence type="ECO:0000259" key="11">
    <source>
        <dbReference type="PROSITE" id="PS51462"/>
    </source>
</evidence>
<dbReference type="GO" id="GO:0016818">
    <property type="term" value="F:hydrolase activity, acting on acid anhydrides, in phosphorus-containing anhydrides"/>
    <property type="evidence" value="ECO:0007669"/>
    <property type="project" value="InterPro"/>
</dbReference>
<feature type="binding site" evidence="9">
    <location>
        <position position="122"/>
    </location>
    <ligand>
        <name>Mg(2+)</name>
        <dbReference type="ChEBI" id="CHEBI:18420"/>
        <label>1</label>
    </ligand>
</feature>
<reference evidence="12 13" key="1">
    <citation type="submission" date="2016-11" db="EMBL/GenBank/DDBJ databases">
        <authorList>
            <person name="Jaros S."/>
            <person name="Januszkiewicz K."/>
            <person name="Wedrychowicz H."/>
        </authorList>
    </citation>
    <scope>NUCLEOTIDE SEQUENCE [LARGE SCALE GENOMIC DNA]</scope>
    <source>
        <strain evidence="12">NCIMB 2154T</strain>
    </source>
</reference>
<dbReference type="SUPFAM" id="SSF55811">
    <property type="entry name" value="Nudix"/>
    <property type="match status" value="1"/>
</dbReference>
<proteinExistence type="inferred from homology"/>
<dbReference type="GO" id="GO:0005829">
    <property type="term" value="C:cytosol"/>
    <property type="evidence" value="ECO:0007669"/>
    <property type="project" value="TreeGrafter"/>
</dbReference>